<dbReference type="PANTHER" id="PTHR11124">
    <property type="entry name" value="VACUOLAR SORTING PROTEIN VPS29"/>
    <property type="match status" value="1"/>
</dbReference>
<dbReference type="Pfam" id="PF12850">
    <property type="entry name" value="Metallophos_2"/>
    <property type="match status" value="1"/>
</dbReference>
<dbReference type="AlphaFoldDB" id="A0A172TL79"/>
<dbReference type="CDD" id="cd00841">
    <property type="entry name" value="MPP_YfcE"/>
    <property type="match status" value="1"/>
</dbReference>
<dbReference type="RefSeq" id="WP_068608859.1">
    <property type="nucleotide sequence ID" value="NZ_CP011388.1"/>
</dbReference>
<dbReference type="KEGG" id="pswu:SY83_17555"/>
<evidence type="ECO:0000256" key="1">
    <source>
        <dbReference type="ARBA" id="ARBA00008950"/>
    </source>
</evidence>
<organism evidence="4 5">
    <name type="scientific">Paenibacillus swuensis</name>
    <dbReference type="NCBI Taxonomy" id="1178515"/>
    <lineage>
        <taxon>Bacteria</taxon>
        <taxon>Bacillati</taxon>
        <taxon>Bacillota</taxon>
        <taxon>Bacilli</taxon>
        <taxon>Bacillales</taxon>
        <taxon>Paenibacillaceae</taxon>
        <taxon>Paenibacillus</taxon>
    </lineage>
</organism>
<dbReference type="InterPro" id="IPR000979">
    <property type="entry name" value="Phosphodiesterase_MJ0936/Vps29"/>
</dbReference>
<accession>A0A172TL79</accession>
<dbReference type="InterPro" id="IPR024654">
    <property type="entry name" value="Calcineurin-like_PHP_lpxH"/>
</dbReference>
<dbReference type="GO" id="GO:0046872">
    <property type="term" value="F:metal ion binding"/>
    <property type="evidence" value="ECO:0007669"/>
    <property type="project" value="UniProtKB-KW"/>
</dbReference>
<keyword evidence="5" id="KW-1185">Reference proteome</keyword>
<dbReference type="STRING" id="1178515.SY83_17555"/>
<gene>
    <name evidence="4" type="ORF">SY83_17555</name>
</gene>
<feature type="domain" description="Calcineurin-like phosphoesterase" evidence="3">
    <location>
        <begin position="1"/>
        <end position="152"/>
    </location>
</feature>
<evidence type="ECO:0000313" key="5">
    <source>
        <dbReference type="Proteomes" id="UP000076927"/>
    </source>
</evidence>
<dbReference type="EC" id="3.1.4.-" evidence="2"/>
<dbReference type="OrthoDB" id="9800565at2"/>
<dbReference type="GO" id="GO:0016787">
    <property type="term" value="F:hydrolase activity"/>
    <property type="evidence" value="ECO:0007669"/>
    <property type="project" value="UniProtKB-UniRule"/>
</dbReference>
<evidence type="ECO:0000313" key="4">
    <source>
        <dbReference type="EMBL" id="ANE47791.1"/>
    </source>
</evidence>
<dbReference type="EMBL" id="CP011388">
    <property type="protein sequence ID" value="ANE47791.1"/>
    <property type="molecule type" value="Genomic_DNA"/>
</dbReference>
<evidence type="ECO:0000259" key="3">
    <source>
        <dbReference type="Pfam" id="PF12850"/>
    </source>
</evidence>
<dbReference type="Gene3D" id="3.60.21.10">
    <property type="match status" value="1"/>
</dbReference>
<reference evidence="4 5" key="1">
    <citation type="submission" date="2015-01" db="EMBL/GenBank/DDBJ databases">
        <title>Paenibacillus swuensis/DY6/whole genome sequencing.</title>
        <authorList>
            <person name="Kim M.K."/>
            <person name="Srinivasan S."/>
            <person name="Lee J.-J."/>
        </authorList>
    </citation>
    <scope>NUCLEOTIDE SEQUENCE [LARGE SCALE GENOMIC DNA]</scope>
    <source>
        <strain evidence="4 5">DY6</strain>
    </source>
</reference>
<comment type="similarity">
    <text evidence="1 2">Belongs to the metallophosphoesterase superfamily. YfcE family.</text>
</comment>
<comment type="cofactor">
    <cofactor evidence="2">
        <name>a divalent metal cation</name>
        <dbReference type="ChEBI" id="CHEBI:60240"/>
    </cofactor>
</comment>
<sequence length="165" mass="18481">MKIGIVSDTHMPARAKALPQALISGLKGVDFILHAGDWVSPDVAAMLERIAPLDGVAGNNDGEDIRRKFGRKKILSFGRYRIGLVHGDGSRKSTEQRALEAFQHEKVDVVIFGHSHVPYKRSHNGILLYNPGSATDKRRQEQYSYGIMELADEVRVQTFYYDSKL</sequence>
<protein>
    <recommendedName>
        <fullName evidence="2">Phosphoesterase</fullName>
        <ecNumber evidence="2">3.1.4.-</ecNumber>
    </recommendedName>
</protein>
<dbReference type="InterPro" id="IPR029052">
    <property type="entry name" value="Metallo-depent_PP-like"/>
</dbReference>
<name>A0A172TL79_9BACL</name>
<dbReference type="PATRIC" id="fig|1178515.4.peg.3535"/>
<proteinExistence type="inferred from homology"/>
<dbReference type="SUPFAM" id="SSF56300">
    <property type="entry name" value="Metallo-dependent phosphatases"/>
    <property type="match status" value="1"/>
</dbReference>
<dbReference type="NCBIfam" id="TIGR00040">
    <property type="entry name" value="yfcE"/>
    <property type="match status" value="1"/>
</dbReference>
<keyword evidence="2" id="KW-0479">Metal-binding</keyword>
<dbReference type="InterPro" id="IPR041802">
    <property type="entry name" value="MPP_YfcE"/>
</dbReference>
<dbReference type="Proteomes" id="UP000076927">
    <property type="component" value="Chromosome"/>
</dbReference>
<evidence type="ECO:0000256" key="2">
    <source>
        <dbReference type="RuleBase" id="RU362039"/>
    </source>
</evidence>